<dbReference type="InterPro" id="IPR049730">
    <property type="entry name" value="SNF2/RAD54-like_C"/>
</dbReference>
<organism evidence="6 7">
    <name type="scientific">Sporomusa termitida</name>
    <dbReference type="NCBI Taxonomy" id="2377"/>
    <lineage>
        <taxon>Bacteria</taxon>
        <taxon>Bacillati</taxon>
        <taxon>Bacillota</taxon>
        <taxon>Negativicutes</taxon>
        <taxon>Selenomonadales</taxon>
        <taxon>Sporomusaceae</taxon>
        <taxon>Sporomusa</taxon>
    </lineage>
</organism>
<sequence length="1088" mass="123437">MLTEEKIKAEADSHASYIRGCHYHHSNRVKTLNFLPEDSTFAARVAGQHLYSVAVTFSPQQKIKHYACDCPAFYNCDGACKHIIAVLKKIQHAWQQYFSTPGPMTLTRSLREFLDFFQGTGKNILTAKPGKAALTKILPVYHFYLANNKKTSYLEFMIGTDRMYVLKDIPQLLTALHSRQTIVFGKNFALKPDEVVFDEVSAALVSLLTSVYEEEKQRSAWNFHVYSGLHANSALSEPRRFKLLSSSLVRFFEIMQSQPFTAVINDQTIPGVTLQHGRPPVDLAVKAAEGGLRLSMNLAGDVFYGLDADFRYIYHSQTIYHVDALFASYVKRLLNCFNENRKPEMHIPAATVSDFMSGALPALETIATIKVDDSIYAKFHKEQLEKRIYLDRFGSGISARLEFWYGDTMINPFGDTGPGDATLAGKWLLRATAQEKEILNTFQQYGFTWSADRLVLADEASAYTFLYQALPELQSRAEILYAADLHQPKIKPAGKITAGVRLNQSTDMLEFSLQLEDISTQELIDLLAAYRLKKRYHRLPDGSFIPLDVPEFQTAASLITELGLSPADLENQVVELPKYRALYLDSLARESPDFTVERSSAFRHMVQDIREPQDIEYPIPPGIQGKLRDYQKTGFKWLKSLANYGLGGILADDMGLGKTLQVIAFILAEKETAAGPSLVIAPTSLVYNWREEIMKFAPSLQAAVIAGQPAERLEQFKNIDNADIVITSYGLIKRDIDIYQQRTFNYCFLDEAQHIKNPNTLNAKSVKQIKAKNYFALTGTPIENTLTELWSIFDFLMPGYLRTHKAFMSRFEIPIVKDNDQQALQELNRHIKPFIMRRMKKAVLKELPEKIESKMVNEMTAAQARLYAAWLLQAKTEFEAEVSVHGFEQSQIKILSLLTRLRQICCHPSLFIENYQGGSGKLEMVQELIRDATAGGHRVLLFSQFTSMLSLIRQELETMKISYHYLDGATRADMRLNLVRSFNSGEKSVFLISLKAGGTGLNLTGADMVIHYDPWWNPAVEDQATDRAYRIGQKNSVQVYKLITKNTIEEKIYLLQQKKKELIDSLIKPGENFLTKMNETEIRDLFSL</sequence>
<dbReference type="SMART" id="SM00487">
    <property type="entry name" value="DEXDc"/>
    <property type="match status" value="1"/>
</dbReference>
<evidence type="ECO:0000256" key="1">
    <source>
        <dbReference type="ARBA" id="ARBA00022801"/>
    </source>
</evidence>
<dbReference type="InterPro" id="IPR007527">
    <property type="entry name" value="Znf_SWIM"/>
</dbReference>
<feature type="domain" description="Helicase C-terminal" evidence="5">
    <location>
        <begin position="924"/>
        <end position="1081"/>
    </location>
</feature>
<dbReference type="Gene3D" id="3.40.50.10810">
    <property type="entry name" value="Tandem AAA-ATPase domain"/>
    <property type="match status" value="1"/>
</dbReference>
<dbReference type="Pfam" id="PF00271">
    <property type="entry name" value="Helicase_C"/>
    <property type="match status" value="1"/>
</dbReference>
<accession>A0A517DS39</accession>
<dbReference type="InterPro" id="IPR027417">
    <property type="entry name" value="P-loop_NTPase"/>
</dbReference>
<evidence type="ECO:0000259" key="5">
    <source>
        <dbReference type="PROSITE" id="PS51194"/>
    </source>
</evidence>
<feature type="domain" description="Helicase ATP-binding" evidence="4">
    <location>
        <begin position="639"/>
        <end position="799"/>
    </location>
</feature>
<dbReference type="CDD" id="cd18012">
    <property type="entry name" value="DEXQc_arch_SWI2_SNF2"/>
    <property type="match status" value="1"/>
</dbReference>
<dbReference type="InterPro" id="IPR000330">
    <property type="entry name" value="SNF2_N"/>
</dbReference>
<dbReference type="PANTHER" id="PTHR10799">
    <property type="entry name" value="SNF2/RAD54 HELICASE FAMILY"/>
    <property type="match status" value="1"/>
</dbReference>
<reference evidence="6 7" key="1">
    <citation type="submission" date="2019-02" db="EMBL/GenBank/DDBJ databases">
        <title>Closed genome of Sporomusa termitida DSM 4440.</title>
        <authorList>
            <person name="Poehlein A."/>
            <person name="Daniel R."/>
        </authorList>
    </citation>
    <scope>NUCLEOTIDE SEQUENCE [LARGE SCALE GENOMIC DNA]</scope>
    <source>
        <strain evidence="6 7">DSM 4440</strain>
    </source>
</reference>
<dbReference type="SUPFAM" id="SSF52540">
    <property type="entry name" value="P-loop containing nucleoside triphosphate hydrolases"/>
    <property type="match status" value="2"/>
</dbReference>
<dbReference type="Proteomes" id="UP000320776">
    <property type="component" value="Chromosome"/>
</dbReference>
<dbReference type="InterPro" id="IPR013663">
    <property type="entry name" value="Helicase_SWF/SNF/SWI_bac"/>
</dbReference>
<feature type="domain" description="SWIM-type" evidence="3">
    <location>
        <begin position="51"/>
        <end position="91"/>
    </location>
</feature>
<dbReference type="PROSITE" id="PS51192">
    <property type="entry name" value="HELICASE_ATP_BIND_1"/>
    <property type="match status" value="1"/>
</dbReference>
<dbReference type="Pfam" id="PF08455">
    <property type="entry name" value="SNF2_assoc"/>
    <property type="match status" value="1"/>
</dbReference>
<dbReference type="GO" id="GO:0005524">
    <property type="term" value="F:ATP binding"/>
    <property type="evidence" value="ECO:0007669"/>
    <property type="project" value="InterPro"/>
</dbReference>
<dbReference type="PROSITE" id="PS51194">
    <property type="entry name" value="HELICASE_CTER"/>
    <property type="match status" value="1"/>
</dbReference>
<keyword evidence="7" id="KW-1185">Reference proteome</keyword>
<dbReference type="InterPro" id="IPR014001">
    <property type="entry name" value="Helicase_ATP-bd"/>
</dbReference>
<dbReference type="Pfam" id="PF00176">
    <property type="entry name" value="SNF2-rel_dom"/>
    <property type="match status" value="1"/>
</dbReference>
<protein>
    <submittedName>
        <fullName evidence="6">Bacterial SNF2 helicase associated</fullName>
    </submittedName>
</protein>
<dbReference type="PROSITE" id="PS50966">
    <property type="entry name" value="ZF_SWIM"/>
    <property type="match status" value="1"/>
</dbReference>
<dbReference type="GO" id="GO:0016787">
    <property type="term" value="F:hydrolase activity"/>
    <property type="evidence" value="ECO:0007669"/>
    <property type="project" value="UniProtKB-KW"/>
</dbReference>
<dbReference type="KEGG" id="sted:SPTER_14900"/>
<name>A0A517DS39_9FIRM</name>
<evidence type="ECO:0000259" key="3">
    <source>
        <dbReference type="PROSITE" id="PS50966"/>
    </source>
</evidence>
<keyword evidence="2" id="KW-0862">Zinc</keyword>
<evidence type="ECO:0000313" key="7">
    <source>
        <dbReference type="Proteomes" id="UP000320776"/>
    </source>
</evidence>
<evidence type="ECO:0000313" key="6">
    <source>
        <dbReference type="EMBL" id="QDR80173.1"/>
    </source>
</evidence>
<evidence type="ECO:0000256" key="2">
    <source>
        <dbReference type="PROSITE-ProRule" id="PRU00325"/>
    </source>
</evidence>
<gene>
    <name evidence="6" type="ORF">SPTER_14900</name>
</gene>
<keyword evidence="1" id="KW-0378">Hydrolase</keyword>
<dbReference type="FunFam" id="3.40.50.300:FF:000533">
    <property type="entry name" value="Helicase, Snf2 family"/>
    <property type="match status" value="1"/>
</dbReference>
<keyword evidence="2" id="KW-0479">Metal-binding</keyword>
<dbReference type="FunFam" id="3.40.50.10810:FF:000054">
    <property type="entry name" value="Helicase, Snf2 family"/>
    <property type="match status" value="1"/>
</dbReference>
<dbReference type="InterPro" id="IPR038718">
    <property type="entry name" value="SNF2-like_sf"/>
</dbReference>
<proteinExistence type="predicted"/>
<dbReference type="EMBL" id="CP036259">
    <property type="protein sequence ID" value="QDR80173.1"/>
    <property type="molecule type" value="Genomic_DNA"/>
</dbReference>
<dbReference type="InterPro" id="IPR001650">
    <property type="entry name" value="Helicase_C-like"/>
</dbReference>
<dbReference type="CDD" id="cd18793">
    <property type="entry name" value="SF2_C_SNF"/>
    <property type="match status" value="1"/>
</dbReference>
<evidence type="ECO:0000259" key="4">
    <source>
        <dbReference type="PROSITE" id="PS51192"/>
    </source>
</evidence>
<keyword evidence="2" id="KW-0863">Zinc-finger</keyword>
<dbReference type="OrthoDB" id="9760715at2"/>
<dbReference type="SMART" id="SM00490">
    <property type="entry name" value="HELICc"/>
    <property type="match status" value="1"/>
</dbReference>
<dbReference type="GO" id="GO:0008270">
    <property type="term" value="F:zinc ion binding"/>
    <property type="evidence" value="ECO:0007669"/>
    <property type="project" value="UniProtKB-KW"/>
</dbReference>
<dbReference type="AlphaFoldDB" id="A0A517DS39"/>
<dbReference type="Gene3D" id="3.40.50.300">
    <property type="entry name" value="P-loop containing nucleotide triphosphate hydrolases"/>
    <property type="match status" value="1"/>
</dbReference>